<evidence type="ECO:0000256" key="1">
    <source>
        <dbReference type="ARBA" id="ARBA00022679"/>
    </source>
</evidence>
<dbReference type="PROSITE" id="PS50011">
    <property type="entry name" value="PROTEIN_KINASE_DOM"/>
    <property type="match status" value="1"/>
</dbReference>
<dbReference type="SMART" id="SM00220">
    <property type="entry name" value="S_TKc"/>
    <property type="match status" value="1"/>
</dbReference>
<feature type="region of interest" description="Disordered" evidence="6">
    <location>
        <begin position="302"/>
        <end position="368"/>
    </location>
</feature>
<comment type="caution">
    <text evidence="9">The sequence shown here is derived from an EMBL/GenBank/DDBJ whole genome shotgun (WGS) entry which is preliminary data.</text>
</comment>
<dbReference type="Pfam" id="PF00069">
    <property type="entry name" value="Pkinase"/>
    <property type="match status" value="1"/>
</dbReference>
<evidence type="ECO:0000256" key="3">
    <source>
        <dbReference type="ARBA" id="ARBA00022777"/>
    </source>
</evidence>
<dbReference type="InterPro" id="IPR011009">
    <property type="entry name" value="Kinase-like_dom_sf"/>
</dbReference>
<dbReference type="GO" id="GO:0004674">
    <property type="term" value="F:protein serine/threonine kinase activity"/>
    <property type="evidence" value="ECO:0007669"/>
    <property type="project" value="UniProtKB-KW"/>
</dbReference>
<keyword evidence="2 5" id="KW-0547">Nucleotide-binding</keyword>
<accession>A0A7Z0ENB1</accession>
<keyword evidence="3 9" id="KW-0418">Kinase</keyword>
<dbReference type="SUPFAM" id="SSF50998">
    <property type="entry name" value="Quinoprotein alcohol dehydrogenase-like"/>
    <property type="match status" value="1"/>
</dbReference>
<dbReference type="Gene3D" id="3.30.200.20">
    <property type="entry name" value="Phosphorylase Kinase, domain 1"/>
    <property type="match status" value="1"/>
</dbReference>
<feature type="domain" description="Protein kinase" evidence="8">
    <location>
        <begin position="15"/>
        <end position="277"/>
    </location>
</feature>
<keyword evidence="7" id="KW-0812">Transmembrane</keyword>
<dbReference type="CDD" id="cd14014">
    <property type="entry name" value="STKc_PknB_like"/>
    <property type="match status" value="1"/>
</dbReference>
<protein>
    <submittedName>
        <fullName evidence="9">Serine/threonine protein kinase</fullName>
    </submittedName>
</protein>
<keyword evidence="7" id="KW-1133">Transmembrane helix</keyword>
<keyword evidence="4 5" id="KW-0067">ATP-binding</keyword>
<sequence>MQPLTPDDPTAVGPFRLLTRLGAGGMGQVYLGRDASGATAAVKVVRADIADDPRFRARFAREVRTAQKVRGPFTPAVMAADPDAPVPWMATAYVPGPTLKQAVADDGPLPPRSLTVLAIGLARALRSIHEAGLMHRDLKPGNVLLSPSGPQVIDFGIARAVEGTVLTREGEAFGTPSYAAPEQIMGQETSPRSDVFSLAGVVVFAATGQGAFGRGPAEAVMTRVLSEEPRLSEVPGGPLRDLLARCLNRDPARRPDAEDLVRALSELPLPSAEEGWLPASVTQAIQVRDGELRAVIAAPPRQLPEPSADATGPHQPPRHPAGPTHPAPAPQPGRPQQPPPPSHPAGATDTTDATGRTSPHPPGPGRRRRTRRLLAAGAGALALVTAAAVTAVVLADRSGGGPDAAVDPSPSASPSAADASDAEEGTGTDALTGDVRALTFVPSGLLVTTTDTVTLWDWETGELLSDFGPAVGDVAVGASGTGATTARGGIALWSTEDPDETAFLRPEDDQVSVGPLDVSADGARVAASTRAPDGDNDSAHTVRIQDTGTGASVAEFEHDRRPDVLRFSPDGAYLVLIDQYAGTTILLDAETLEPVRTFEYSREADQTGVLLSSPEVAFHPAEPWFALTADRYTVHLYDLATQELLRTFQRPQDTEHSVRVDTLAFSADGSTLMSGEGYEQPTAGDGSGFAWDTDSGELVADSRSNLFHVLAAGPEGDVVATVQWPGEETVLFLDPDTFDIIGDLS</sequence>
<dbReference type="EMBL" id="JACCFS010000001">
    <property type="protein sequence ID" value="NYJ35258.1"/>
    <property type="molecule type" value="Genomic_DNA"/>
</dbReference>
<feature type="transmembrane region" description="Helical" evidence="7">
    <location>
        <begin position="373"/>
        <end position="395"/>
    </location>
</feature>
<dbReference type="GO" id="GO:0005524">
    <property type="term" value="F:ATP binding"/>
    <property type="evidence" value="ECO:0007669"/>
    <property type="project" value="UniProtKB-UniRule"/>
</dbReference>
<dbReference type="InterPro" id="IPR011047">
    <property type="entry name" value="Quinoprotein_ADH-like_sf"/>
</dbReference>
<evidence type="ECO:0000313" key="10">
    <source>
        <dbReference type="Proteomes" id="UP000572051"/>
    </source>
</evidence>
<dbReference type="PANTHER" id="PTHR43289">
    <property type="entry name" value="MITOGEN-ACTIVATED PROTEIN KINASE KINASE KINASE 20-RELATED"/>
    <property type="match status" value="1"/>
</dbReference>
<keyword evidence="9" id="KW-0723">Serine/threonine-protein kinase</keyword>
<gene>
    <name evidence="9" type="ORF">HNR10_003139</name>
</gene>
<evidence type="ECO:0000256" key="6">
    <source>
        <dbReference type="SAM" id="MobiDB-lite"/>
    </source>
</evidence>
<evidence type="ECO:0000256" key="2">
    <source>
        <dbReference type="ARBA" id="ARBA00022741"/>
    </source>
</evidence>
<dbReference type="AlphaFoldDB" id="A0A7Z0ENB1"/>
<dbReference type="InterPro" id="IPR000719">
    <property type="entry name" value="Prot_kinase_dom"/>
</dbReference>
<evidence type="ECO:0000256" key="4">
    <source>
        <dbReference type="ARBA" id="ARBA00022840"/>
    </source>
</evidence>
<dbReference type="Gene3D" id="2.130.10.10">
    <property type="entry name" value="YVTN repeat-like/Quinoprotein amine dehydrogenase"/>
    <property type="match status" value="2"/>
</dbReference>
<reference evidence="9 10" key="1">
    <citation type="submission" date="2020-07" db="EMBL/GenBank/DDBJ databases">
        <title>Sequencing the genomes of 1000 actinobacteria strains.</title>
        <authorList>
            <person name="Klenk H.-P."/>
        </authorList>
    </citation>
    <scope>NUCLEOTIDE SEQUENCE [LARGE SCALE GENOMIC DNA]</scope>
    <source>
        <strain evidence="9 10">DSM 44442</strain>
    </source>
</reference>
<dbReference type="PROSITE" id="PS00107">
    <property type="entry name" value="PROTEIN_KINASE_ATP"/>
    <property type="match status" value="1"/>
</dbReference>
<name>A0A7Z0ENB1_9ACTN</name>
<evidence type="ECO:0000259" key="8">
    <source>
        <dbReference type="PROSITE" id="PS50011"/>
    </source>
</evidence>
<keyword evidence="7" id="KW-0472">Membrane</keyword>
<feature type="compositionally biased region" description="Low complexity" evidence="6">
    <location>
        <begin position="344"/>
        <end position="355"/>
    </location>
</feature>
<evidence type="ECO:0000313" key="9">
    <source>
        <dbReference type="EMBL" id="NYJ35258.1"/>
    </source>
</evidence>
<dbReference type="InterPro" id="IPR015943">
    <property type="entry name" value="WD40/YVTN_repeat-like_dom_sf"/>
</dbReference>
<dbReference type="PANTHER" id="PTHR43289:SF34">
    <property type="entry name" value="SERINE_THREONINE-PROTEIN KINASE YBDM-RELATED"/>
    <property type="match status" value="1"/>
</dbReference>
<organism evidence="9 10">
    <name type="scientific">Nocardiopsis aegyptia</name>
    <dbReference type="NCBI Taxonomy" id="220378"/>
    <lineage>
        <taxon>Bacteria</taxon>
        <taxon>Bacillati</taxon>
        <taxon>Actinomycetota</taxon>
        <taxon>Actinomycetes</taxon>
        <taxon>Streptosporangiales</taxon>
        <taxon>Nocardiopsidaceae</taxon>
        <taxon>Nocardiopsis</taxon>
    </lineage>
</organism>
<evidence type="ECO:0000256" key="5">
    <source>
        <dbReference type="PROSITE-ProRule" id="PRU10141"/>
    </source>
</evidence>
<dbReference type="SUPFAM" id="SSF56112">
    <property type="entry name" value="Protein kinase-like (PK-like)"/>
    <property type="match status" value="1"/>
</dbReference>
<keyword evidence="10" id="KW-1185">Reference proteome</keyword>
<dbReference type="InterPro" id="IPR017441">
    <property type="entry name" value="Protein_kinase_ATP_BS"/>
</dbReference>
<keyword evidence="1" id="KW-0808">Transferase</keyword>
<dbReference type="Proteomes" id="UP000572051">
    <property type="component" value="Unassembled WGS sequence"/>
</dbReference>
<evidence type="ECO:0000256" key="7">
    <source>
        <dbReference type="SAM" id="Phobius"/>
    </source>
</evidence>
<dbReference type="InterPro" id="IPR008271">
    <property type="entry name" value="Ser/Thr_kinase_AS"/>
</dbReference>
<dbReference type="PROSITE" id="PS00108">
    <property type="entry name" value="PROTEIN_KINASE_ST"/>
    <property type="match status" value="1"/>
</dbReference>
<proteinExistence type="predicted"/>
<dbReference type="RefSeq" id="WP_312889283.1">
    <property type="nucleotide sequence ID" value="NZ_JACCFS010000001.1"/>
</dbReference>
<feature type="compositionally biased region" description="Low complexity" evidence="6">
    <location>
        <begin position="403"/>
        <end position="419"/>
    </location>
</feature>
<feature type="binding site" evidence="5">
    <location>
        <position position="43"/>
    </location>
    <ligand>
        <name>ATP</name>
        <dbReference type="ChEBI" id="CHEBI:30616"/>
    </ligand>
</feature>
<feature type="compositionally biased region" description="Pro residues" evidence="6">
    <location>
        <begin position="314"/>
        <end position="343"/>
    </location>
</feature>
<feature type="region of interest" description="Disordered" evidence="6">
    <location>
        <begin position="398"/>
        <end position="430"/>
    </location>
</feature>
<dbReference type="Gene3D" id="1.10.510.10">
    <property type="entry name" value="Transferase(Phosphotransferase) domain 1"/>
    <property type="match status" value="1"/>
</dbReference>